<dbReference type="Proteomes" id="UP000321612">
    <property type="component" value="Unassembled WGS sequence"/>
</dbReference>
<dbReference type="InterPro" id="IPR037682">
    <property type="entry name" value="TonB_C"/>
</dbReference>
<keyword evidence="1" id="KW-0732">Signal</keyword>
<feature type="domain" description="TonB C-terminal" evidence="2">
    <location>
        <begin position="34"/>
        <end position="123"/>
    </location>
</feature>
<feature type="chain" id="PRO_5023074676" description="TonB C-terminal domain-containing protein" evidence="1">
    <location>
        <begin position="22"/>
        <end position="123"/>
    </location>
</feature>
<dbReference type="EMBL" id="SDIK01000075">
    <property type="protein sequence ID" value="TXJ59673.1"/>
    <property type="molecule type" value="Genomic_DNA"/>
</dbReference>
<dbReference type="GO" id="GO:0031992">
    <property type="term" value="F:energy transducer activity"/>
    <property type="evidence" value="ECO:0007669"/>
    <property type="project" value="TreeGrafter"/>
</dbReference>
<evidence type="ECO:0000313" key="4">
    <source>
        <dbReference type="Proteomes" id="UP000321612"/>
    </source>
</evidence>
<dbReference type="Gene3D" id="3.30.1150.10">
    <property type="match status" value="1"/>
</dbReference>
<feature type="signal peptide" evidence="1">
    <location>
        <begin position="1"/>
        <end position="21"/>
    </location>
</feature>
<dbReference type="PANTHER" id="PTHR33446">
    <property type="entry name" value="PROTEIN TONB-RELATED"/>
    <property type="match status" value="1"/>
</dbReference>
<protein>
    <recommendedName>
        <fullName evidence="2">TonB C-terminal domain-containing protein</fullName>
    </recommendedName>
</protein>
<keyword evidence="4" id="KW-1185">Reference proteome</keyword>
<proteinExistence type="predicted"/>
<dbReference type="PROSITE" id="PS52015">
    <property type="entry name" value="TONB_CTD"/>
    <property type="match status" value="1"/>
</dbReference>
<comment type="caution">
    <text evidence="3">The sequence shown here is derived from an EMBL/GenBank/DDBJ whole genome shotgun (WGS) entry which is preliminary data.</text>
</comment>
<dbReference type="PROSITE" id="PS51257">
    <property type="entry name" value="PROKAR_LIPOPROTEIN"/>
    <property type="match status" value="1"/>
</dbReference>
<dbReference type="RefSeq" id="WP_025877735.1">
    <property type="nucleotide sequence ID" value="NZ_SDIK01000075.1"/>
</dbReference>
<organism evidence="3 4">
    <name type="scientific">Prevotella brunnea</name>
    <dbReference type="NCBI Taxonomy" id="2508867"/>
    <lineage>
        <taxon>Bacteria</taxon>
        <taxon>Pseudomonadati</taxon>
        <taxon>Bacteroidota</taxon>
        <taxon>Bacteroidia</taxon>
        <taxon>Bacteroidales</taxon>
        <taxon>Prevotellaceae</taxon>
        <taxon>Prevotella</taxon>
    </lineage>
</organism>
<dbReference type="Pfam" id="PF03544">
    <property type="entry name" value="TonB_C"/>
    <property type="match status" value="1"/>
</dbReference>
<accession>A0A5C8GCG3</accession>
<dbReference type="OrthoDB" id="649093at2"/>
<dbReference type="PANTHER" id="PTHR33446:SF2">
    <property type="entry name" value="PROTEIN TONB"/>
    <property type="match status" value="1"/>
</dbReference>
<name>A0A5C8GCG3_9BACT</name>
<dbReference type="SUPFAM" id="SSF74653">
    <property type="entry name" value="TolA/TonB C-terminal domain"/>
    <property type="match status" value="1"/>
</dbReference>
<evidence type="ECO:0000259" key="2">
    <source>
        <dbReference type="PROSITE" id="PS52015"/>
    </source>
</evidence>
<gene>
    <name evidence="3" type="ORF">ETF27_09370</name>
</gene>
<sequence length="123" mass="14102">MRILISLFLFLMLLTSCSTTKVIYDVELSPSFATGDSELFYYITKNFNIPKDYGENGAPGHIIVQFVVKEDGTLSNFIVLKSVSKSFDNNFIRMLKKMPKWKPGKKNNINVKTIYILNYFVGK</sequence>
<dbReference type="InterPro" id="IPR051045">
    <property type="entry name" value="TonB-dependent_transducer"/>
</dbReference>
<reference evidence="4" key="1">
    <citation type="submission" date="2019-05" db="EMBL/GenBank/DDBJ databases">
        <title>Prevotella brunnea sp. nov., isolated from a wound of a patient.</title>
        <authorList>
            <person name="Buhl M."/>
        </authorList>
    </citation>
    <scope>NUCLEOTIDE SEQUENCE [LARGE SCALE GENOMIC DNA]</scope>
    <source>
        <strain evidence="4">A2672</strain>
    </source>
</reference>
<dbReference type="GO" id="GO:0055085">
    <property type="term" value="P:transmembrane transport"/>
    <property type="evidence" value="ECO:0007669"/>
    <property type="project" value="InterPro"/>
</dbReference>
<dbReference type="GO" id="GO:0098797">
    <property type="term" value="C:plasma membrane protein complex"/>
    <property type="evidence" value="ECO:0007669"/>
    <property type="project" value="TreeGrafter"/>
</dbReference>
<dbReference type="AlphaFoldDB" id="A0A5C8GCG3"/>
<evidence type="ECO:0000256" key="1">
    <source>
        <dbReference type="SAM" id="SignalP"/>
    </source>
</evidence>
<evidence type="ECO:0000313" key="3">
    <source>
        <dbReference type="EMBL" id="TXJ59673.1"/>
    </source>
</evidence>